<sequence length="245" mass="25789">MTRILLLGGTTEAGAMASALAAAGLQAVYSYAGRTARPVKQPLPTRIGGFGGPEGLAGYLRTERISHVIDATHPFAKGMSCNAITACAATGTALIALERPPWVSAPGDRWVRVSDYEAAARVLPGDGSGVFLAIGRQNLQPFVGINHIWMLRFAEVAAHPLRDATLIVSRGPFTVAGDVALMRRHDIAHVVAKNAGGQAAEAKIAAARELGLPVVMIDRPELPPRRVVATPAEVMVWLHGTDRGV</sequence>
<evidence type="ECO:0000256" key="1">
    <source>
        <dbReference type="ARBA" id="ARBA00004953"/>
    </source>
</evidence>
<comment type="caution">
    <text evidence="4">The sequence shown here is derived from an EMBL/GenBank/DDBJ whole genome shotgun (WGS) entry which is preliminary data.</text>
</comment>
<comment type="pathway">
    <text evidence="1">Cofactor biosynthesis; adenosylcobalamin biosynthesis.</text>
</comment>
<dbReference type="Proteomes" id="UP001143349">
    <property type="component" value="Unassembled WGS sequence"/>
</dbReference>
<keyword evidence="3" id="KW-0560">Oxidoreductase</keyword>
<accession>A0AAD3RSP5</accession>
<dbReference type="GO" id="GO:0016994">
    <property type="term" value="F:precorrin-6A reductase activity"/>
    <property type="evidence" value="ECO:0007669"/>
    <property type="project" value="InterPro"/>
</dbReference>
<evidence type="ECO:0000256" key="3">
    <source>
        <dbReference type="ARBA" id="ARBA00023002"/>
    </source>
</evidence>
<dbReference type="NCBIfam" id="NF005968">
    <property type="entry name" value="PRK08057.1-2"/>
    <property type="match status" value="1"/>
</dbReference>
<dbReference type="NCBIfam" id="TIGR00715">
    <property type="entry name" value="precor6x_red"/>
    <property type="match status" value="1"/>
</dbReference>
<dbReference type="PROSITE" id="PS51014">
    <property type="entry name" value="COBK_CBIJ"/>
    <property type="match status" value="1"/>
</dbReference>
<evidence type="ECO:0000313" key="4">
    <source>
        <dbReference type="EMBL" id="GLK62774.1"/>
    </source>
</evidence>
<evidence type="ECO:0000256" key="2">
    <source>
        <dbReference type="ARBA" id="ARBA00022573"/>
    </source>
</evidence>
<dbReference type="RefSeq" id="WP_010393438.1">
    <property type="nucleotide sequence ID" value="NZ_BSFH01000005.1"/>
</dbReference>
<keyword evidence="2" id="KW-0169">Cobalamin biosynthesis</keyword>
<dbReference type="Pfam" id="PF02571">
    <property type="entry name" value="CbiJ"/>
    <property type="match status" value="1"/>
</dbReference>
<reference evidence="4" key="1">
    <citation type="journal article" date="2014" name="Int. J. Syst. Evol. Microbiol.">
        <title>Complete genome sequence of Corynebacterium casei LMG S-19264T (=DSM 44701T), isolated from a smear-ripened cheese.</title>
        <authorList>
            <consortium name="US DOE Joint Genome Institute (JGI-PGF)"/>
            <person name="Walter F."/>
            <person name="Albersmeier A."/>
            <person name="Kalinowski J."/>
            <person name="Ruckert C."/>
        </authorList>
    </citation>
    <scope>NUCLEOTIDE SEQUENCE</scope>
    <source>
        <strain evidence="4">VKM B-2222</strain>
    </source>
</reference>
<organism evidence="4 5">
    <name type="scientific">Paracoccus kondratievae</name>
    <dbReference type="NCBI Taxonomy" id="135740"/>
    <lineage>
        <taxon>Bacteria</taxon>
        <taxon>Pseudomonadati</taxon>
        <taxon>Pseudomonadota</taxon>
        <taxon>Alphaproteobacteria</taxon>
        <taxon>Rhodobacterales</taxon>
        <taxon>Paracoccaceae</taxon>
        <taxon>Paracoccus</taxon>
    </lineage>
</organism>
<evidence type="ECO:0000313" key="5">
    <source>
        <dbReference type="Proteomes" id="UP001143349"/>
    </source>
</evidence>
<dbReference type="GO" id="GO:0009236">
    <property type="term" value="P:cobalamin biosynthetic process"/>
    <property type="evidence" value="ECO:0007669"/>
    <property type="project" value="UniProtKB-KW"/>
</dbReference>
<proteinExistence type="predicted"/>
<protein>
    <submittedName>
        <fullName evidence="4">Precorrin-6A reductase</fullName>
    </submittedName>
</protein>
<dbReference type="AlphaFoldDB" id="A0AAD3RSP5"/>
<dbReference type="PANTHER" id="PTHR36925">
    <property type="entry name" value="COBALT-PRECORRIN-6A REDUCTASE"/>
    <property type="match status" value="1"/>
</dbReference>
<dbReference type="PANTHER" id="PTHR36925:SF1">
    <property type="entry name" value="COBALT-PRECORRIN-6A REDUCTASE"/>
    <property type="match status" value="1"/>
</dbReference>
<gene>
    <name evidence="4" type="primary">cobK</name>
    <name evidence="4" type="ORF">GCM10017635_02420</name>
</gene>
<dbReference type="EMBL" id="BSFH01000005">
    <property type="protein sequence ID" value="GLK62774.1"/>
    <property type="molecule type" value="Genomic_DNA"/>
</dbReference>
<name>A0AAD3RSP5_9RHOB</name>
<keyword evidence="5" id="KW-1185">Reference proteome</keyword>
<dbReference type="InterPro" id="IPR003723">
    <property type="entry name" value="Precorrin-6x_reduct"/>
</dbReference>
<reference evidence="4" key="2">
    <citation type="submission" date="2023-01" db="EMBL/GenBank/DDBJ databases">
        <authorList>
            <person name="Sun Q."/>
            <person name="Evtushenko L."/>
        </authorList>
    </citation>
    <scope>NUCLEOTIDE SEQUENCE</scope>
    <source>
        <strain evidence="4">VKM B-2222</strain>
    </source>
</reference>